<evidence type="ECO:0008006" key="7">
    <source>
        <dbReference type="Google" id="ProtNLM"/>
    </source>
</evidence>
<evidence type="ECO:0000256" key="1">
    <source>
        <dbReference type="ARBA" id="ARBA00022679"/>
    </source>
</evidence>
<reference evidence="5" key="1">
    <citation type="submission" date="2019-11" db="EMBL/GenBank/DDBJ databases">
        <title>The nuclear and mitochondrial genomes of Frieseomelitta varia - a highly eusocial stingless bee (Meliponini) with a permanently sterile worker caste.</title>
        <authorList>
            <person name="Freitas F.C.P."/>
            <person name="Lourenco A.P."/>
            <person name="Nunes F.M.F."/>
            <person name="Paschoal A.R."/>
            <person name="Abreu F.C.P."/>
            <person name="Barbin F.O."/>
            <person name="Bataglia L."/>
            <person name="Cardoso-Junior C.A.M."/>
            <person name="Cervoni M.S."/>
            <person name="Silva S.R."/>
            <person name="Dalarmi F."/>
            <person name="Del Lama M.A."/>
            <person name="Depintor T.S."/>
            <person name="Ferreira K.M."/>
            <person name="Goria P.S."/>
            <person name="Jaskot M.C."/>
            <person name="Lago D.C."/>
            <person name="Luna-Lucena D."/>
            <person name="Moda L.M."/>
            <person name="Nascimento L."/>
            <person name="Pedrino M."/>
            <person name="Rabico F.O."/>
            <person name="Sanches F.C."/>
            <person name="Santos D.E."/>
            <person name="Santos C.G."/>
            <person name="Vieira J."/>
            <person name="Lopes T.F."/>
            <person name="Barchuk A.R."/>
            <person name="Hartfelder K."/>
            <person name="Simoes Z.L.P."/>
            <person name="Bitondi M.M.G."/>
            <person name="Pinheiro D.G."/>
        </authorList>
    </citation>
    <scope>NUCLEOTIDE SEQUENCE</scope>
    <source>
        <strain evidence="5">USP_RPSP 00005682</strain>
        <tissue evidence="5">Whole individual</tissue>
    </source>
</reference>
<evidence type="ECO:0000313" key="5">
    <source>
        <dbReference type="EMBL" id="KAF3430864.1"/>
    </source>
</evidence>
<feature type="coiled-coil region" evidence="4">
    <location>
        <begin position="368"/>
        <end position="428"/>
    </location>
</feature>
<keyword evidence="4" id="KW-0175">Coiled coil</keyword>
<keyword evidence="2" id="KW-0547">Nucleotide-binding</keyword>
<dbReference type="CDD" id="cd01428">
    <property type="entry name" value="ADK"/>
    <property type="match status" value="1"/>
</dbReference>
<dbReference type="Proteomes" id="UP000655588">
    <property type="component" value="Unassembled WGS sequence"/>
</dbReference>
<evidence type="ECO:0000256" key="3">
    <source>
        <dbReference type="ARBA" id="ARBA00022777"/>
    </source>
</evidence>
<evidence type="ECO:0000313" key="6">
    <source>
        <dbReference type="Proteomes" id="UP000655588"/>
    </source>
</evidence>
<dbReference type="CDD" id="cd22967">
    <property type="entry name" value="DD_AK7"/>
    <property type="match status" value="1"/>
</dbReference>
<dbReference type="GO" id="GO:0019205">
    <property type="term" value="F:nucleobase-containing compound kinase activity"/>
    <property type="evidence" value="ECO:0007669"/>
    <property type="project" value="InterPro"/>
</dbReference>
<keyword evidence="3" id="KW-0418">Kinase</keyword>
<name>A0A833RL13_9HYME</name>
<dbReference type="GO" id="GO:0006139">
    <property type="term" value="P:nucleobase-containing compound metabolic process"/>
    <property type="evidence" value="ECO:0007669"/>
    <property type="project" value="InterPro"/>
</dbReference>
<organism evidence="5 6">
    <name type="scientific">Frieseomelitta varia</name>
    <dbReference type="NCBI Taxonomy" id="561572"/>
    <lineage>
        <taxon>Eukaryota</taxon>
        <taxon>Metazoa</taxon>
        <taxon>Ecdysozoa</taxon>
        <taxon>Arthropoda</taxon>
        <taxon>Hexapoda</taxon>
        <taxon>Insecta</taxon>
        <taxon>Pterygota</taxon>
        <taxon>Neoptera</taxon>
        <taxon>Endopterygota</taxon>
        <taxon>Hymenoptera</taxon>
        <taxon>Apocrita</taxon>
        <taxon>Aculeata</taxon>
        <taxon>Apoidea</taxon>
        <taxon>Anthophila</taxon>
        <taxon>Apidae</taxon>
        <taxon>Frieseomelitta</taxon>
    </lineage>
</organism>
<dbReference type="Gene3D" id="1.20.890.10">
    <property type="entry name" value="cAMP-dependent protein kinase regulatory subunit, dimerization-anchoring domain"/>
    <property type="match status" value="1"/>
</dbReference>
<dbReference type="EMBL" id="WNWW01000001">
    <property type="protein sequence ID" value="KAF3430864.1"/>
    <property type="molecule type" value="Genomic_DNA"/>
</dbReference>
<evidence type="ECO:0000256" key="2">
    <source>
        <dbReference type="ARBA" id="ARBA00022741"/>
    </source>
</evidence>
<evidence type="ECO:0000256" key="4">
    <source>
        <dbReference type="SAM" id="Coils"/>
    </source>
</evidence>
<dbReference type="InterPro" id="IPR047499">
    <property type="entry name" value="DD_AK7"/>
</dbReference>
<gene>
    <name evidence="5" type="ORF">E2986_04896</name>
</gene>
<dbReference type="GO" id="GO:0005524">
    <property type="term" value="F:ATP binding"/>
    <property type="evidence" value="ECO:0007669"/>
    <property type="project" value="InterPro"/>
</dbReference>
<accession>A0A833RL13</accession>
<dbReference type="PANTHER" id="PTHR23359">
    <property type="entry name" value="NUCLEOTIDE KINASE"/>
    <property type="match status" value="1"/>
</dbReference>
<dbReference type="Pfam" id="PF13238">
    <property type="entry name" value="AAA_18"/>
    <property type="match status" value="1"/>
</dbReference>
<dbReference type="InterPro" id="IPR007858">
    <property type="entry name" value="Dpy-30_motif"/>
</dbReference>
<dbReference type="Pfam" id="PF05186">
    <property type="entry name" value="Dpy-30"/>
    <property type="match status" value="1"/>
</dbReference>
<feature type="coiled-coil region" evidence="4">
    <location>
        <begin position="242"/>
        <end position="269"/>
    </location>
</feature>
<dbReference type="InterPro" id="IPR027417">
    <property type="entry name" value="P-loop_NTPase"/>
</dbReference>
<protein>
    <recommendedName>
        <fullName evidence="7">Adenylate kinase</fullName>
    </recommendedName>
</protein>
<feature type="coiled-coil region" evidence="4">
    <location>
        <begin position="177"/>
        <end position="211"/>
    </location>
</feature>
<dbReference type="SUPFAM" id="SSF52540">
    <property type="entry name" value="P-loop containing nucleoside triphosphate hydrolases"/>
    <property type="match status" value="1"/>
</dbReference>
<dbReference type="InterPro" id="IPR000850">
    <property type="entry name" value="Adenylat/UMP-CMP_kin"/>
</dbReference>
<proteinExistence type="predicted"/>
<sequence length="469" mass="54829">MQLVENDFLKFAWKKRRSVYFCSDKSSTHDLVSQRISRALTTGKVKKIEQEEAFLLPDVTQRTYDQTTMNLIIDPVYIADRISWHFDSPFPDNIDAIVKEYKTARNLNPVKIIVLGPPASGKTRVARYLADHYNIHYIHVKSLIANTIDSLSKEIEDAATPPVEQDEAERTLFEDEEDVEEDRVEEMQELLDEIERNMQRTNGRLDDALLNKLFLRKLRSKECSNQGYVMDGHPKTLEQAKALFAGENVDELDEELKDEETEIETTVSIMPELVVSLEAGDEFLKERIIQRPEREIQGTHYTEEHMMRRLKEYRKRNTEDNTPLNFFDEIEIHPFIIDVEDDVCPDMFPTIYQCLQRIGPPRNYGLTAEEARDARKRAEAEARATEAAVKLQEQREFLERRRLREKKMEEWTNLMEKLKEEEEESLCLAGLPLRHYLMKYVFPTLTQGLVEVANLRPDDPVDFLVSQLL</sequence>
<keyword evidence="6" id="KW-1185">Reference proteome</keyword>
<dbReference type="AlphaFoldDB" id="A0A833RL13"/>
<keyword evidence="1" id="KW-0808">Transferase</keyword>
<comment type="caution">
    <text evidence="5">The sequence shown here is derived from an EMBL/GenBank/DDBJ whole genome shotgun (WGS) entry which is preliminary data.</text>
</comment>
<dbReference type="Gene3D" id="3.40.50.300">
    <property type="entry name" value="P-loop containing nucleotide triphosphate hydrolases"/>
    <property type="match status" value="1"/>
</dbReference>